<dbReference type="Pfam" id="PF05119">
    <property type="entry name" value="Terminase_4"/>
    <property type="match status" value="1"/>
</dbReference>
<dbReference type="NCBIfam" id="TIGR01558">
    <property type="entry name" value="sm_term_P27"/>
    <property type="match status" value="1"/>
</dbReference>
<name>A0A1Z5IYT5_9LACO</name>
<proteinExistence type="predicted"/>
<dbReference type="EMBL" id="BCMI01000031">
    <property type="protein sequence ID" value="GAX06954.1"/>
    <property type="molecule type" value="Genomic_DNA"/>
</dbReference>
<accession>A0A1Z5IYT5</accession>
<evidence type="ECO:0000313" key="2">
    <source>
        <dbReference type="Proteomes" id="UP000198414"/>
    </source>
</evidence>
<gene>
    <name evidence="1" type="ORF">IWT25_02302</name>
</gene>
<comment type="caution">
    <text evidence="1">The sequence shown here is derived from an EMBL/GenBank/DDBJ whole genome shotgun (WGS) entry which is preliminary data.</text>
</comment>
<dbReference type="OrthoDB" id="6010489at2"/>
<dbReference type="AlphaFoldDB" id="A0A1Z5IYT5"/>
<dbReference type="RefSeq" id="WP_089121865.1">
    <property type="nucleotide sequence ID" value="NZ_BCMI01000031.1"/>
</dbReference>
<organism evidence="1 2">
    <name type="scientific">Secundilactobacillus pentosiphilus</name>
    <dbReference type="NCBI Taxonomy" id="1714682"/>
    <lineage>
        <taxon>Bacteria</taxon>
        <taxon>Bacillati</taxon>
        <taxon>Bacillota</taxon>
        <taxon>Bacilli</taxon>
        <taxon>Lactobacillales</taxon>
        <taxon>Lactobacillaceae</taxon>
        <taxon>Secundilactobacillus</taxon>
    </lineage>
</organism>
<sequence>MPQVAKSAMIHLLEGNPNNLTKKELHKRSENEKKLQIASNHIDPPAWLSTGAKNEFKRIVTLFEPTKLLTEADVNLLAVYCNSLMDYKAYKAQIKKRGYLVKGRLNPFIHEKQKTADLLNKYANQIGLTPSARASLAINMDSKEDDDDEDF</sequence>
<reference evidence="1 2" key="1">
    <citation type="submission" date="2015-11" db="EMBL/GenBank/DDBJ databases">
        <title>Draft genome sequences of new species of the genus Lactobacillus isolated from orchardgrass silage.</title>
        <authorList>
            <person name="Tohno M."/>
            <person name="Tanizawa Y."/>
            <person name="Arita M."/>
        </authorList>
    </citation>
    <scope>NUCLEOTIDE SEQUENCE [LARGE SCALE GENOMIC DNA]</scope>
    <source>
        <strain evidence="1 2">IWT25</strain>
    </source>
</reference>
<dbReference type="Proteomes" id="UP000198414">
    <property type="component" value="Unassembled WGS sequence"/>
</dbReference>
<evidence type="ECO:0000313" key="1">
    <source>
        <dbReference type="EMBL" id="GAX06954.1"/>
    </source>
</evidence>
<dbReference type="InterPro" id="IPR006448">
    <property type="entry name" value="Phage_term_ssu_P27"/>
</dbReference>
<protein>
    <submittedName>
        <fullName evidence="1">Phage-related terminase-small subunit</fullName>
    </submittedName>
</protein>